<dbReference type="Gene3D" id="2.60.40.10">
    <property type="entry name" value="Immunoglobulins"/>
    <property type="match status" value="1"/>
</dbReference>
<dbReference type="AlphaFoldDB" id="A0A7C4LLZ8"/>
<evidence type="ECO:0000313" key="2">
    <source>
        <dbReference type="EMBL" id="HGT40055.1"/>
    </source>
</evidence>
<sequence length="212" mass="22325">MNRRRLIMGGMRPCRAERRALILSGSQLERNRMKGIRLVQGAAAGLAALGMLLPPTPVRADTGTPVVLKKSEAKLAADVVLQKGEFAGRVVDHQGNPLAGREVVVYEGKKEIARVATDARGVFSVKGLKPGNYVASSGNTLGNFRVWSEQTAPPAAKGHALLVMGENGARGQFGAVDPTLVLLTAAVIASLVIGIVTLDKVNDVDDKISQSP</sequence>
<keyword evidence="2" id="KW-0645">Protease</keyword>
<keyword evidence="2" id="KW-0378">Hydrolase</keyword>
<keyword evidence="1" id="KW-0812">Transmembrane</keyword>
<proteinExistence type="predicted"/>
<accession>A0A7C4LLZ8</accession>
<reference evidence="2" key="1">
    <citation type="journal article" date="2020" name="mSystems">
        <title>Genome- and Community-Level Interaction Insights into Carbon Utilization and Element Cycling Functions of Hydrothermarchaeota in Hydrothermal Sediment.</title>
        <authorList>
            <person name="Zhou Z."/>
            <person name="Liu Y."/>
            <person name="Xu W."/>
            <person name="Pan J."/>
            <person name="Luo Z.H."/>
            <person name="Li M."/>
        </authorList>
    </citation>
    <scope>NUCLEOTIDE SEQUENCE [LARGE SCALE GENOMIC DNA]</scope>
    <source>
        <strain evidence="2">SpSt-508</strain>
    </source>
</reference>
<gene>
    <name evidence="2" type="ORF">ENS64_12460</name>
</gene>
<keyword evidence="1" id="KW-1133">Transmembrane helix</keyword>
<dbReference type="EMBL" id="DSVQ01000016">
    <property type="protein sequence ID" value="HGT40055.1"/>
    <property type="molecule type" value="Genomic_DNA"/>
</dbReference>
<dbReference type="InterPro" id="IPR013783">
    <property type="entry name" value="Ig-like_fold"/>
</dbReference>
<dbReference type="SUPFAM" id="SSF49478">
    <property type="entry name" value="Cna protein B-type domain"/>
    <property type="match status" value="1"/>
</dbReference>
<protein>
    <submittedName>
        <fullName evidence="2">Carboxypeptidase regulatory-like domain-containing protein</fullName>
    </submittedName>
</protein>
<name>A0A7C4LLZ8_9PLAN</name>
<dbReference type="GO" id="GO:0004180">
    <property type="term" value="F:carboxypeptidase activity"/>
    <property type="evidence" value="ECO:0007669"/>
    <property type="project" value="UniProtKB-KW"/>
</dbReference>
<organism evidence="2">
    <name type="scientific">Schlesneria paludicola</name>
    <dbReference type="NCBI Taxonomy" id="360056"/>
    <lineage>
        <taxon>Bacteria</taxon>
        <taxon>Pseudomonadati</taxon>
        <taxon>Planctomycetota</taxon>
        <taxon>Planctomycetia</taxon>
        <taxon>Planctomycetales</taxon>
        <taxon>Planctomycetaceae</taxon>
        <taxon>Schlesneria</taxon>
    </lineage>
</organism>
<comment type="caution">
    <text evidence="2">The sequence shown here is derived from an EMBL/GenBank/DDBJ whole genome shotgun (WGS) entry which is preliminary data.</text>
</comment>
<evidence type="ECO:0000256" key="1">
    <source>
        <dbReference type="SAM" id="Phobius"/>
    </source>
</evidence>
<dbReference type="Pfam" id="PF13620">
    <property type="entry name" value="CarboxypepD_reg"/>
    <property type="match status" value="1"/>
</dbReference>
<keyword evidence="2" id="KW-0121">Carboxypeptidase</keyword>
<keyword evidence="1" id="KW-0472">Membrane</keyword>
<feature type="transmembrane region" description="Helical" evidence="1">
    <location>
        <begin position="180"/>
        <end position="198"/>
    </location>
</feature>